<reference evidence="1 2" key="1">
    <citation type="submission" date="2018-04" db="EMBL/GenBank/DDBJ databases">
        <title>WGS assembly of Panicum hallii var. hallii HAL2.</title>
        <authorList>
            <person name="Lovell J."/>
            <person name="Jenkins J."/>
            <person name="Lowry D."/>
            <person name="Mamidi S."/>
            <person name="Sreedasyam A."/>
            <person name="Weng X."/>
            <person name="Barry K."/>
            <person name="Bonette J."/>
            <person name="Campitelli B."/>
            <person name="Daum C."/>
            <person name="Gordon S."/>
            <person name="Gould B."/>
            <person name="Lipzen A."/>
            <person name="MacQueen A."/>
            <person name="Palacio-Mejia J."/>
            <person name="Plott C."/>
            <person name="Shakirov E."/>
            <person name="Shu S."/>
            <person name="Yoshinaga Y."/>
            <person name="Zane M."/>
            <person name="Rokhsar D."/>
            <person name="Grimwood J."/>
            <person name="Schmutz J."/>
            <person name="Juenger T."/>
        </authorList>
    </citation>
    <scope>NUCLEOTIDE SEQUENCE [LARGE SCALE GENOMIC DNA]</scope>
    <source>
        <strain evidence="2">cv. HAL2</strain>
    </source>
</reference>
<keyword evidence="2" id="KW-1185">Reference proteome</keyword>
<sequence>MHKQLPVPSLIPFLSLRYRIERRQKAKAQLRPNFGASPSPLVASSMPNGEGKPDLPVVYIYLALISSLGSK</sequence>
<dbReference type="Proteomes" id="UP000244336">
    <property type="component" value="Chromosome 9"/>
</dbReference>
<name>A0A2T7CDS0_9POAL</name>
<dbReference type="EMBL" id="CM009757">
    <property type="protein sequence ID" value="PUZ41403.1"/>
    <property type="molecule type" value="Genomic_DNA"/>
</dbReference>
<accession>A0A2T7CDS0</accession>
<evidence type="ECO:0000313" key="1">
    <source>
        <dbReference type="EMBL" id="PUZ41403.1"/>
    </source>
</evidence>
<proteinExistence type="predicted"/>
<evidence type="ECO:0000313" key="2">
    <source>
        <dbReference type="Proteomes" id="UP000244336"/>
    </source>
</evidence>
<protein>
    <submittedName>
        <fullName evidence="1">Uncharacterized protein</fullName>
    </submittedName>
</protein>
<dbReference type="Gramene" id="PUZ41403">
    <property type="protein sequence ID" value="PUZ41403"/>
    <property type="gene ID" value="GQ55_9G502500"/>
</dbReference>
<dbReference type="AlphaFoldDB" id="A0A2T7CDS0"/>
<organism evidence="1 2">
    <name type="scientific">Panicum hallii var. hallii</name>
    <dbReference type="NCBI Taxonomy" id="1504633"/>
    <lineage>
        <taxon>Eukaryota</taxon>
        <taxon>Viridiplantae</taxon>
        <taxon>Streptophyta</taxon>
        <taxon>Embryophyta</taxon>
        <taxon>Tracheophyta</taxon>
        <taxon>Spermatophyta</taxon>
        <taxon>Magnoliopsida</taxon>
        <taxon>Liliopsida</taxon>
        <taxon>Poales</taxon>
        <taxon>Poaceae</taxon>
        <taxon>PACMAD clade</taxon>
        <taxon>Panicoideae</taxon>
        <taxon>Panicodae</taxon>
        <taxon>Paniceae</taxon>
        <taxon>Panicinae</taxon>
        <taxon>Panicum</taxon>
        <taxon>Panicum sect. Panicum</taxon>
    </lineage>
</organism>
<gene>
    <name evidence="1" type="ORF">GQ55_9G502500</name>
</gene>